<evidence type="ECO:0000313" key="1">
    <source>
        <dbReference type="EMBL" id="KAJ1934092.1"/>
    </source>
</evidence>
<feature type="non-terminal residue" evidence="1">
    <location>
        <position position="276"/>
    </location>
</feature>
<proteinExistence type="predicted"/>
<accession>A0ACC1J1J4</accession>
<protein>
    <submittedName>
        <fullName evidence="1">Uncharacterized protein</fullName>
    </submittedName>
</protein>
<dbReference type="Proteomes" id="UP001150603">
    <property type="component" value="Unassembled WGS sequence"/>
</dbReference>
<dbReference type="EMBL" id="JANBPW010004790">
    <property type="protein sequence ID" value="KAJ1934092.1"/>
    <property type="molecule type" value="Genomic_DNA"/>
</dbReference>
<gene>
    <name evidence="1" type="ORF">FBU59_005811</name>
</gene>
<sequence length="276" mass="29764">MVEIKNPLYNTAAPSTQALHAADHLRVTADVSAPITVSTTYEYSSADVTSNNYGPDQRYVYSREGTATVTKAESSLSTLTEGHAVLYGSGLTASLAVLVELKPKKIAIGHAYFGVKEVIKQYQRIVPNVEVVGAECSYEGVDLVWIESPINPTGEVIDIAKYALRAHAAGALLAVDATFAPPPLSYPFRQGADIVVHSATKYMGGHSDLLAGVVVVKTAETAASLRYSRYILGLNAGNLEAWLLLRSLKTLPLRIKQQSQTTQRIVALIESHRRLA</sequence>
<reference evidence="1" key="1">
    <citation type="submission" date="2022-07" db="EMBL/GenBank/DDBJ databases">
        <title>Phylogenomic reconstructions and comparative analyses of Kickxellomycotina fungi.</title>
        <authorList>
            <person name="Reynolds N.K."/>
            <person name="Stajich J.E."/>
            <person name="Barry K."/>
            <person name="Grigoriev I.V."/>
            <person name="Crous P."/>
            <person name="Smith M.E."/>
        </authorList>
    </citation>
    <scope>NUCLEOTIDE SEQUENCE</scope>
    <source>
        <strain evidence="1">NRRL 5244</strain>
    </source>
</reference>
<name>A0ACC1J1J4_9FUNG</name>
<evidence type="ECO:0000313" key="2">
    <source>
        <dbReference type="Proteomes" id="UP001150603"/>
    </source>
</evidence>
<organism evidence="1 2">
    <name type="scientific">Linderina macrospora</name>
    <dbReference type="NCBI Taxonomy" id="4868"/>
    <lineage>
        <taxon>Eukaryota</taxon>
        <taxon>Fungi</taxon>
        <taxon>Fungi incertae sedis</taxon>
        <taxon>Zoopagomycota</taxon>
        <taxon>Kickxellomycotina</taxon>
        <taxon>Kickxellomycetes</taxon>
        <taxon>Kickxellales</taxon>
        <taxon>Kickxellaceae</taxon>
        <taxon>Linderina</taxon>
    </lineage>
</organism>
<comment type="caution">
    <text evidence="1">The sequence shown here is derived from an EMBL/GenBank/DDBJ whole genome shotgun (WGS) entry which is preliminary data.</text>
</comment>
<keyword evidence="2" id="KW-1185">Reference proteome</keyword>